<gene>
    <name evidence="2" type="ORF">LTRI10_LOCUS20883</name>
</gene>
<evidence type="ECO:0000313" key="2">
    <source>
        <dbReference type="EMBL" id="CAL1379359.1"/>
    </source>
</evidence>
<dbReference type="AlphaFoldDB" id="A0AAV2E0L7"/>
<accession>A0AAV2E0L7</accession>
<feature type="compositionally biased region" description="Polar residues" evidence="1">
    <location>
        <begin position="35"/>
        <end position="44"/>
    </location>
</feature>
<feature type="region of interest" description="Disordered" evidence="1">
    <location>
        <begin position="1"/>
        <end position="67"/>
    </location>
</feature>
<organism evidence="2 3">
    <name type="scientific">Linum trigynum</name>
    <dbReference type="NCBI Taxonomy" id="586398"/>
    <lineage>
        <taxon>Eukaryota</taxon>
        <taxon>Viridiplantae</taxon>
        <taxon>Streptophyta</taxon>
        <taxon>Embryophyta</taxon>
        <taxon>Tracheophyta</taxon>
        <taxon>Spermatophyta</taxon>
        <taxon>Magnoliopsida</taxon>
        <taxon>eudicotyledons</taxon>
        <taxon>Gunneridae</taxon>
        <taxon>Pentapetalae</taxon>
        <taxon>rosids</taxon>
        <taxon>fabids</taxon>
        <taxon>Malpighiales</taxon>
        <taxon>Linaceae</taxon>
        <taxon>Linum</taxon>
    </lineage>
</organism>
<dbReference type="EMBL" id="OZ034816">
    <property type="protein sequence ID" value="CAL1379359.1"/>
    <property type="molecule type" value="Genomic_DNA"/>
</dbReference>
<dbReference type="Proteomes" id="UP001497516">
    <property type="component" value="Chromosome 3"/>
</dbReference>
<evidence type="ECO:0000313" key="3">
    <source>
        <dbReference type="Proteomes" id="UP001497516"/>
    </source>
</evidence>
<reference evidence="2 3" key="1">
    <citation type="submission" date="2024-04" db="EMBL/GenBank/DDBJ databases">
        <authorList>
            <person name="Fracassetti M."/>
        </authorList>
    </citation>
    <scope>NUCLEOTIDE SEQUENCE [LARGE SCALE GENOMIC DNA]</scope>
</reference>
<protein>
    <submittedName>
        <fullName evidence="2">Uncharacterized protein</fullName>
    </submittedName>
</protein>
<sequence length="67" mass="6907">MHLQATTQASAPGIVLHGKQSSMQLAQELGRPPNDRTSPASPSATDGGVSLTEEQMCDDDGASPSEN</sequence>
<name>A0AAV2E0L7_9ROSI</name>
<keyword evidence="3" id="KW-1185">Reference proteome</keyword>
<feature type="compositionally biased region" description="Polar residues" evidence="1">
    <location>
        <begin position="1"/>
        <end position="10"/>
    </location>
</feature>
<proteinExistence type="predicted"/>
<evidence type="ECO:0000256" key="1">
    <source>
        <dbReference type="SAM" id="MobiDB-lite"/>
    </source>
</evidence>